<dbReference type="SMART" id="SM00906">
    <property type="entry name" value="Fungal_trans"/>
    <property type="match status" value="1"/>
</dbReference>
<dbReference type="PANTHER" id="PTHR31001">
    <property type="entry name" value="UNCHARACTERIZED TRANSCRIPTIONAL REGULATORY PROTEIN"/>
    <property type="match status" value="1"/>
</dbReference>
<feature type="domain" description="Xylanolytic transcriptional activator regulatory" evidence="4">
    <location>
        <begin position="343"/>
        <end position="414"/>
    </location>
</feature>
<dbReference type="STRING" id="231916.A0A409VHM8"/>
<dbReference type="InParanoid" id="A0A409VHM8"/>
<feature type="region of interest" description="Disordered" evidence="3">
    <location>
        <begin position="169"/>
        <end position="190"/>
    </location>
</feature>
<dbReference type="GO" id="GO:0006351">
    <property type="term" value="P:DNA-templated transcription"/>
    <property type="evidence" value="ECO:0007669"/>
    <property type="project" value="InterPro"/>
</dbReference>
<feature type="region of interest" description="Disordered" evidence="3">
    <location>
        <begin position="1"/>
        <end position="24"/>
    </location>
</feature>
<feature type="compositionally biased region" description="Basic and acidic residues" evidence="3">
    <location>
        <begin position="127"/>
        <end position="139"/>
    </location>
</feature>
<proteinExistence type="predicted"/>
<protein>
    <recommendedName>
        <fullName evidence="4">Xylanolytic transcriptional activator regulatory domain-containing protein</fullName>
    </recommendedName>
</protein>
<reference evidence="5 6" key="1">
    <citation type="journal article" date="2018" name="Evol. Lett.">
        <title>Horizontal gene cluster transfer increased hallucinogenic mushroom diversity.</title>
        <authorList>
            <person name="Reynolds H.T."/>
            <person name="Vijayakumar V."/>
            <person name="Gluck-Thaler E."/>
            <person name="Korotkin H.B."/>
            <person name="Matheny P.B."/>
            <person name="Slot J.C."/>
        </authorList>
    </citation>
    <scope>NUCLEOTIDE SEQUENCE [LARGE SCALE GENOMIC DNA]</scope>
    <source>
        <strain evidence="5 6">SRW20</strain>
    </source>
</reference>
<comment type="caution">
    <text evidence="5">The sequence shown here is derived from an EMBL/GenBank/DDBJ whole genome shotgun (WGS) entry which is preliminary data.</text>
</comment>
<organism evidence="5 6">
    <name type="scientific">Gymnopilus dilepis</name>
    <dbReference type="NCBI Taxonomy" id="231916"/>
    <lineage>
        <taxon>Eukaryota</taxon>
        <taxon>Fungi</taxon>
        <taxon>Dikarya</taxon>
        <taxon>Basidiomycota</taxon>
        <taxon>Agaricomycotina</taxon>
        <taxon>Agaricomycetes</taxon>
        <taxon>Agaricomycetidae</taxon>
        <taxon>Agaricales</taxon>
        <taxon>Agaricineae</taxon>
        <taxon>Hymenogastraceae</taxon>
        <taxon>Gymnopilus</taxon>
    </lineage>
</organism>
<evidence type="ECO:0000313" key="5">
    <source>
        <dbReference type="EMBL" id="PPQ65768.1"/>
    </source>
</evidence>
<feature type="compositionally biased region" description="Low complexity" evidence="3">
    <location>
        <begin position="665"/>
        <end position="686"/>
    </location>
</feature>
<keyword evidence="6" id="KW-1185">Reference proteome</keyword>
<dbReference type="GO" id="GO:0008270">
    <property type="term" value="F:zinc ion binding"/>
    <property type="evidence" value="ECO:0007669"/>
    <property type="project" value="InterPro"/>
</dbReference>
<comment type="subcellular location">
    <subcellularLocation>
        <location evidence="1">Nucleus</location>
    </subcellularLocation>
</comment>
<dbReference type="InterPro" id="IPR050613">
    <property type="entry name" value="Sec_Metabolite_Reg"/>
</dbReference>
<dbReference type="OrthoDB" id="424974at2759"/>
<dbReference type="Pfam" id="PF04082">
    <property type="entry name" value="Fungal_trans"/>
    <property type="match status" value="1"/>
</dbReference>
<dbReference type="CDD" id="cd12148">
    <property type="entry name" value="fungal_TF_MHR"/>
    <property type="match status" value="1"/>
</dbReference>
<dbReference type="EMBL" id="NHYE01005646">
    <property type="protein sequence ID" value="PPQ65768.1"/>
    <property type="molecule type" value="Genomic_DNA"/>
</dbReference>
<feature type="compositionally biased region" description="Acidic residues" evidence="3">
    <location>
        <begin position="174"/>
        <end position="183"/>
    </location>
</feature>
<gene>
    <name evidence="5" type="ORF">CVT26_000369</name>
</gene>
<name>A0A409VHM8_9AGAR</name>
<dbReference type="GO" id="GO:0003677">
    <property type="term" value="F:DNA binding"/>
    <property type="evidence" value="ECO:0007669"/>
    <property type="project" value="InterPro"/>
</dbReference>
<accession>A0A409VHM8</accession>
<feature type="compositionally biased region" description="Polar residues" evidence="3">
    <location>
        <begin position="688"/>
        <end position="698"/>
    </location>
</feature>
<dbReference type="InterPro" id="IPR007219">
    <property type="entry name" value="XnlR_reg_dom"/>
</dbReference>
<feature type="region of interest" description="Disordered" evidence="3">
    <location>
        <begin position="127"/>
        <end position="153"/>
    </location>
</feature>
<evidence type="ECO:0000259" key="4">
    <source>
        <dbReference type="SMART" id="SM00906"/>
    </source>
</evidence>
<feature type="region of interest" description="Disordered" evidence="3">
    <location>
        <begin position="665"/>
        <end position="698"/>
    </location>
</feature>
<evidence type="ECO:0000256" key="2">
    <source>
        <dbReference type="ARBA" id="ARBA00023242"/>
    </source>
</evidence>
<dbReference type="PANTHER" id="PTHR31001:SF56">
    <property type="entry name" value="ZN(2)-C6 FUNGAL-TYPE DOMAIN-CONTAINING PROTEIN"/>
    <property type="match status" value="1"/>
</dbReference>
<sequence>MPSSSSAPYPLREDSAGPSLVSRHPKRRGVALSCAECRRLKLKYVLHHQLRNCVKKGCAAICPEGSLTTGKGNRFVLANTETLHEKITILANRVRQLEDGLAVAHSKTSHTPHPLLSNELLQIKRPLERERLDVPKEEEKPETEDNIDSLGSLSISNDGRSTFFGRTASSWIEEGSDEDDDSSDQMLEPIDPSDAAWLSHAFPFASPTSKTALSVREAIMNKLPRLPVARILCENYFQHAAWMYTPIPEEDFYKSIFKPIYEPDDSYERISAQNLSSLCSVFAIGTLLDLTRPAQSPEAMQYYHYARASLSIESVLEEQSITAIQAMLLMCHFMFLSEISGPRWAIMGMVVKLAQSVNRDSGKWNLDPAQTKKRRELFYELLTYDSWQSLTFGRPPSLSSAHIDNQLPHEPTKNGDGDIEMSFAAWKHRFSAQCLSVVHDEAFGARPTTYKAIQELDRKVRNWYVPPSLQVPGFGAAKSVSAEIEQPTVQLTMQRYIAYAIKEMTLFYMHRGFFAQALEDNPIDPMGSKYSPSVLAAYGSATSFVGLVESLFNQHPQLTERMWFLFTHVFSCAIVLGSIAAKSQMALARSALSHLDSAYNLFTRVSDTSRAGKIIPILAKLRDKAHMANTSLTLQPENRYGSTKIKSEVDELSALGGMTRLVSRRSSSSPSVAASSPASQHSSPPSTVAESSQVYLSQPDQSSASASWNSFTHIQNFNVNINMGEYYPPVSPDPSVNQGGDLFLYQMSQQQHSQHGGMHQHQQSQGMSIDMSPHAQQSYFGGGNGGYGSVYNNGQYMMTGQMTPSAELTTPGANDLQDSWQNFVAQYKQ</sequence>
<evidence type="ECO:0000313" key="6">
    <source>
        <dbReference type="Proteomes" id="UP000284706"/>
    </source>
</evidence>
<evidence type="ECO:0000256" key="1">
    <source>
        <dbReference type="ARBA" id="ARBA00004123"/>
    </source>
</evidence>
<keyword evidence="2" id="KW-0539">Nucleus</keyword>
<dbReference type="GO" id="GO:0005634">
    <property type="term" value="C:nucleus"/>
    <property type="evidence" value="ECO:0007669"/>
    <property type="project" value="UniProtKB-SubCell"/>
</dbReference>
<evidence type="ECO:0000256" key="3">
    <source>
        <dbReference type="SAM" id="MobiDB-lite"/>
    </source>
</evidence>
<dbReference type="AlphaFoldDB" id="A0A409VHM8"/>
<dbReference type="Proteomes" id="UP000284706">
    <property type="component" value="Unassembled WGS sequence"/>
</dbReference>